<gene>
    <name evidence="9" type="ORF">NF867_13415</name>
</gene>
<keyword evidence="5 9" id="KW-0418">Kinase</keyword>
<evidence type="ECO:0000313" key="10">
    <source>
        <dbReference type="Proteomes" id="UP001155182"/>
    </source>
</evidence>
<keyword evidence="10" id="KW-1185">Reference proteome</keyword>
<comment type="catalytic activity">
    <reaction evidence="1">
        <text>ATP + protein L-histidine = ADP + protein N-phospho-L-histidine.</text>
        <dbReference type="EC" id="2.7.13.3"/>
    </reaction>
</comment>
<dbReference type="GO" id="GO:0000155">
    <property type="term" value="F:phosphorelay sensor kinase activity"/>
    <property type="evidence" value="ECO:0007669"/>
    <property type="project" value="InterPro"/>
</dbReference>
<keyword evidence="7" id="KW-1133">Transmembrane helix</keyword>
<dbReference type="Gene3D" id="1.10.287.130">
    <property type="match status" value="1"/>
</dbReference>
<accession>A0A9X2F3A5</accession>
<dbReference type="GO" id="GO:0004721">
    <property type="term" value="F:phosphoprotein phosphatase activity"/>
    <property type="evidence" value="ECO:0007669"/>
    <property type="project" value="TreeGrafter"/>
</dbReference>
<evidence type="ECO:0000313" key="9">
    <source>
        <dbReference type="EMBL" id="MCO4293862.1"/>
    </source>
</evidence>
<dbReference type="Gene3D" id="3.30.565.10">
    <property type="entry name" value="Histidine kinase-like ATPase, C-terminal domain"/>
    <property type="match status" value="1"/>
</dbReference>
<keyword evidence="4" id="KW-0808">Transferase</keyword>
<comment type="caution">
    <text evidence="9">The sequence shown here is derived from an EMBL/GenBank/DDBJ whole genome shotgun (WGS) entry which is preliminary data.</text>
</comment>
<dbReference type="PANTHER" id="PTHR45453">
    <property type="entry name" value="PHOSPHATE REGULON SENSOR PROTEIN PHOR"/>
    <property type="match status" value="1"/>
</dbReference>
<dbReference type="InterPro" id="IPR036097">
    <property type="entry name" value="HisK_dim/P_sf"/>
</dbReference>
<evidence type="ECO:0000256" key="7">
    <source>
        <dbReference type="SAM" id="Phobius"/>
    </source>
</evidence>
<dbReference type="GO" id="GO:0005886">
    <property type="term" value="C:plasma membrane"/>
    <property type="evidence" value="ECO:0007669"/>
    <property type="project" value="TreeGrafter"/>
</dbReference>
<dbReference type="InterPro" id="IPR036890">
    <property type="entry name" value="HATPase_C_sf"/>
</dbReference>
<dbReference type="Proteomes" id="UP001155182">
    <property type="component" value="Unassembled WGS sequence"/>
</dbReference>
<dbReference type="EC" id="2.7.13.3" evidence="2"/>
<dbReference type="CDD" id="cd00075">
    <property type="entry name" value="HATPase"/>
    <property type="match status" value="1"/>
</dbReference>
<evidence type="ECO:0000256" key="4">
    <source>
        <dbReference type="ARBA" id="ARBA00022679"/>
    </source>
</evidence>
<dbReference type="PANTHER" id="PTHR45453:SF1">
    <property type="entry name" value="PHOSPHATE REGULON SENSOR PROTEIN PHOR"/>
    <property type="match status" value="1"/>
</dbReference>
<keyword evidence="3" id="KW-0597">Phosphoprotein</keyword>
<dbReference type="PROSITE" id="PS50109">
    <property type="entry name" value="HIS_KIN"/>
    <property type="match status" value="1"/>
</dbReference>
<dbReference type="InterPro" id="IPR004358">
    <property type="entry name" value="Sig_transdc_His_kin-like_C"/>
</dbReference>
<evidence type="ECO:0000256" key="3">
    <source>
        <dbReference type="ARBA" id="ARBA00022553"/>
    </source>
</evidence>
<evidence type="ECO:0000256" key="1">
    <source>
        <dbReference type="ARBA" id="ARBA00000085"/>
    </source>
</evidence>
<dbReference type="SMART" id="SM00387">
    <property type="entry name" value="HATPase_c"/>
    <property type="match status" value="1"/>
</dbReference>
<dbReference type="Pfam" id="PF00512">
    <property type="entry name" value="HisKA"/>
    <property type="match status" value="1"/>
</dbReference>
<dbReference type="AlphaFoldDB" id="A0A9X2F3A5"/>
<dbReference type="SMART" id="SM00388">
    <property type="entry name" value="HisKA"/>
    <property type="match status" value="1"/>
</dbReference>
<dbReference type="FunFam" id="3.30.565.10:FF:000006">
    <property type="entry name" value="Sensor histidine kinase WalK"/>
    <property type="match status" value="1"/>
</dbReference>
<dbReference type="EMBL" id="JAMWYS010000045">
    <property type="protein sequence ID" value="MCO4293862.1"/>
    <property type="molecule type" value="Genomic_DNA"/>
</dbReference>
<evidence type="ECO:0000256" key="5">
    <source>
        <dbReference type="ARBA" id="ARBA00022777"/>
    </source>
</evidence>
<proteinExistence type="predicted"/>
<dbReference type="RefSeq" id="WP_252588524.1">
    <property type="nucleotide sequence ID" value="NZ_JAMWYS010000045.1"/>
</dbReference>
<dbReference type="PRINTS" id="PR00344">
    <property type="entry name" value="BCTRLSENSOR"/>
</dbReference>
<dbReference type="InterPro" id="IPR003661">
    <property type="entry name" value="HisK_dim/P_dom"/>
</dbReference>
<feature type="domain" description="Histidine kinase" evidence="8">
    <location>
        <begin position="225"/>
        <end position="438"/>
    </location>
</feature>
<dbReference type="InterPro" id="IPR050351">
    <property type="entry name" value="BphY/WalK/GraS-like"/>
</dbReference>
<dbReference type="CDD" id="cd00082">
    <property type="entry name" value="HisKA"/>
    <property type="match status" value="1"/>
</dbReference>
<feature type="transmembrane region" description="Helical" evidence="7">
    <location>
        <begin position="7"/>
        <end position="30"/>
    </location>
</feature>
<keyword evidence="7" id="KW-0812">Transmembrane</keyword>
<keyword evidence="7" id="KW-0472">Membrane</keyword>
<name>A0A9X2F3A5_9SPHI</name>
<keyword evidence="6" id="KW-0902">Two-component regulatory system</keyword>
<dbReference type="SUPFAM" id="SSF47384">
    <property type="entry name" value="Homodimeric domain of signal transducing histidine kinase"/>
    <property type="match status" value="1"/>
</dbReference>
<dbReference type="SUPFAM" id="SSF55874">
    <property type="entry name" value="ATPase domain of HSP90 chaperone/DNA topoisomerase II/histidine kinase"/>
    <property type="match status" value="1"/>
</dbReference>
<dbReference type="GO" id="GO:0016036">
    <property type="term" value="P:cellular response to phosphate starvation"/>
    <property type="evidence" value="ECO:0007669"/>
    <property type="project" value="TreeGrafter"/>
</dbReference>
<evidence type="ECO:0000259" key="8">
    <source>
        <dbReference type="PROSITE" id="PS50109"/>
    </source>
</evidence>
<sequence length="441" mass="50839">MKLLTKLTLFITLSKLVIVALFVALLPSLIEKIAFQYTNYYLREQKKKVLNVVSRNGVDFYLQGDSSYGSYTMLKEEYISLEPTKLETPIDTIETSKRIVESDTLNYRVLSHTFVYNKKNYILEIGKTTATINQYNDDLQRVALYVLIVLVVITIVTDLIFTRFLLRPLGLIIKTKLLNRRFPFKEHIQPIKTSTQDFKLLDESFINLMDQIHETFEKEREFTANASHELMTPISILQTKMENLMVESELDERLQSRLLEMMKTLNRLKKIVHSLLLISRIENEQFARSGSSNVKDLISDIVEDLEHRLDEKNLKITVHVSPTTIIKNINNDLIFQLFYNLINNAIRYNKPNGSIEITDTLGKDFYSIHVKDTGIGIPEDEIPTIFNRFKKANRSGNEGYGLGLAIVKSIINYHSLELKVDSKAGEGTTFTVLFPSFMTEN</sequence>
<dbReference type="Pfam" id="PF02518">
    <property type="entry name" value="HATPase_c"/>
    <property type="match status" value="1"/>
</dbReference>
<dbReference type="InterPro" id="IPR005467">
    <property type="entry name" value="His_kinase_dom"/>
</dbReference>
<evidence type="ECO:0000256" key="6">
    <source>
        <dbReference type="ARBA" id="ARBA00023012"/>
    </source>
</evidence>
<dbReference type="InterPro" id="IPR003594">
    <property type="entry name" value="HATPase_dom"/>
</dbReference>
<reference evidence="9" key="1">
    <citation type="submission" date="2022-06" db="EMBL/GenBank/DDBJ databases">
        <title>Solitalea sp. MAHUQ-68 isolated from rhizospheric soil.</title>
        <authorList>
            <person name="Huq M.A."/>
        </authorList>
    </citation>
    <scope>NUCLEOTIDE SEQUENCE</scope>
    <source>
        <strain evidence="9">MAHUQ-68</strain>
    </source>
</reference>
<protein>
    <recommendedName>
        <fullName evidence="2">histidine kinase</fullName>
        <ecNumber evidence="2">2.7.13.3</ecNumber>
    </recommendedName>
</protein>
<feature type="transmembrane region" description="Helical" evidence="7">
    <location>
        <begin position="142"/>
        <end position="166"/>
    </location>
</feature>
<evidence type="ECO:0000256" key="2">
    <source>
        <dbReference type="ARBA" id="ARBA00012438"/>
    </source>
</evidence>
<organism evidence="9 10">
    <name type="scientific">Solitalea agri</name>
    <dbReference type="NCBI Taxonomy" id="2953739"/>
    <lineage>
        <taxon>Bacteria</taxon>
        <taxon>Pseudomonadati</taxon>
        <taxon>Bacteroidota</taxon>
        <taxon>Sphingobacteriia</taxon>
        <taxon>Sphingobacteriales</taxon>
        <taxon>Sphingobacteriaceae</taxon>
        <taxon>Solitalea</taxon>
    </lineage>
</organism>